<dbReference type="GO" id="GO:0051087">
    <property type="term" value="F:protein-folding chaperone binding"/>
    <property type="evidence" value="ECO:0007669"/>
    <property type="project" value="TreeGrafter"/>
</dbReference>
<evidence type="ECO:0000259" key="3">
    <source>
        <dbReference type="PROSITE" id="PS50076"/>
    </source>
</evidence>
<keyword evidence="4" id="KW-0969">Cilium</keyword>
<evidence type="ECO:0000256" key="2">
    <source>
        <dbReference type="SAM" id="MobiDB-lite"/>
    </source>
</evidence>
<dbReference type="EMBL" id="FN648992">
    <property type="protein sequence ID" value="CBN75242.1"/>
    <property type="molecule type" value="Genomic_DNA"/>
</dbReference>
<dbReference type="PROSITE" id="PS00636">
    <property type="entry name" value="DNAJ_1"/>
    <property type="match status" value="1"/>
</dbReference>
<dbReference type="CDD" id="cd10747">
    <property type="entry name" value="DnaJ_C"/>
    <property type="match status" value="1"/>
</dbReference>
<dbReference type="OrthoDB" id="550424at2759"/>
<dbReference type="InParanoid" id="D8LSP2"/>
<proteinExistence type="predicted"/>
<dbReference type="InterPro" id="IPR001623">
    <property type="entry name" value="DnaJ_domain"/>
</dbReference>
<dbReference type="EMBL" id="FN649735">
    <property type="protein sequence ID" value="CBN75242.1"/>
    <property type="molecule type" value="Genomic_DNA"/>
</dbReference>
<dbReference type="PRINTS" id="PR00625">
    <property type="entry name" value="JDOMAIN"/>
</dbReference>
<dbReference type="SMART" id="SM00271">
    <property type="entry name" value="DnaJ"/>
    <property type="match status" value="1"/>
</dbReference>
<feature type="domain" description="J" evidence="3">
    <location>
        <begin position="9"/>
        <end position="75"/>
    </location>
</feature>
<dbReference type="PANTHER" id="PTHR24078:SF553">
    <property type="entry name" value="DNAJ HOMOLOG SUBFAMILY B MEMBER 5"/>
    <property type="match status" value="1"/>
</dbReference>
<keyword evidence="5" id="KW-1185">Reference proteome</keyword>
<dbReference type="InterPro" id="IPR002939">
    <property type="entry name" value="DnaJ_C"/>
</dbReference>
<keyword evidence="4" id="KW-0966">Cell projection</keyword>
<dbReference type="FunFam" id="2.60.260.20:FF:000006">
    <property type="entry name" value="DnaJ subfamily B member 13"/>
    <property type="match status" value="1"/>
</dbReference>
<dbReference type="FunFam" id="1.10.287.110:FF:000106">
    <property type="entry name" value="Putative heat shock protein-like protein"/>
    <property type="match status" value="1"/>
</dbReference>
<dbReference type="OMA" id="QKNGNVK"/>
<dbReference type="InterPro" id="IPR036869">
    <property type="entry name" value="J_dom_sf"/>
</dbReference>
<dbReference type="PANTHER" id="PTHR24078">
    <property type="entry name" value="DNAJ HOMOLOG SUBFAMILY C MEMBER"/>
    <property type="match status" value="1"/>
</dbReference>
<gene>
    <name evidence="4" type="ORF">Esi_0076_0026</name>
</gene>
<reference evidence="4 5" key="1">
    <citation type="journal article" date="2010" name="Nature">
        <title>The Ectocarpus genome and the independent evolution of multicellularity in brown algae.</title>
        <authorList>
            <person name="Cock J.M."/>
            <person name="Sterck L."/>
            <person name="Rouze P."/>
            <person name="Scornet D."/>
            <person name="Allen A.E."/>
            <person name="Amoutzias G."/>
            <person name="Anthouard V."/>
            <person name="Artiguenave F."/>
            <person name="Aury J.M."/>
            <person name="Badger J.H."/>
            <person name="Beszteri B."/>
            <person name="Billiau K."/>
            <person name="Bonnet E."/>
            <person name="Bothwell J.H."/>
            <person name="Bowler C."/>
            <person name="Boyen C."/>
            <person name="Brownlee C."/>
            <person name="Carrano C.J."/>
            <person name="Charrier B."/>
            <person name="Cho G.Y."/>
            <person name="Coelho S.M."/>
            <person name="Collen J."/>
            <person name="Corre E."/>
            <person name="Da Silva C."/>
            <person name="Delage L."/>
            <person name="Delaroque N."/>
            <person name="Dittami S.M."/>
            <person name="Doulbeau S."/>
            <person name="Elias M."/>
            <person name="Farnham G."/>
            <person name="Gachon C.M."/>
            <person name="Gschloessl B."/>
            <person name="Heesch S."/>
            <person name="Jabbari K."/>
            <person name="Jubin C."/>
            <person name="Kawai H."/>
            <person name="Kimura K."/>
            <person name="Kloareg B."/>
            <person name="Kupper F.C."/>
            <person name="Lang D."/>
            <person name="Le Bail A."/>
            <person name="Leblanc C."/>
            <person name="Lerouge P."/>
            <person name="Lohr M."/>
            <person name="Lopez P.J."/>
            <person name="Martens C."/>
            <person name="Maumus F."/>
            <person name="Michel G."/>
            <person name="Miranda-Saavedra D."/>
            <person name="Morales J."/>
            <person name="Moreau H."/>
            <person name="Motomura T."/>
            <person name="Nagasato C."/>
            <person name="Napoli C.A."/>
            <person name="Nelson D.R."/>
            <person name="Nyvall-Collen P."/>
            <person name="Peters A.F."/>
            <person name="Pommier C."/>
            <person name="Potin P."/>
            <person name="Poulain J."/>
            <person name="Quesneville H."/>
            <person name="Read B."/>
            <person name="Rensing S.A."/>
            <person name="Ritter A."/>
            <person name="Rousvoal S."/>
            <person name="Samanta M."/>
            <person name="Samson G."/>
            <person name="Schroeder D.C."/>
            <person name="Segurens B."/>
            <person name="Strittmatter M."/>
            <person name="Tonon T."/>
            <person name="Tregear J.W."/>
            <person name="Valentin K."/>
            <person name="von Dassow P."/>
            <person name="Yamagishi T."/>
            <person name="Van de Peer Y."/>
            <person name="Wincker P."/>
        </authorList>
    </citation>
    <scope>NUCLEOTIDE SEQUENCE [LARGE SCALE GENOMIC DNA]</scope>
    <source>
        <strain evidence="5">Ec32 / CCAP1310/4</strain>
    </source>
</reference>
<dbReference type="SUPFAM" id="SSF49493">
    <property type="entry name" value="HSP40/DnaJ peptide-binding domain"/>
    <property type="match status" value="2"/>
</dbReference>
<organism evidence="4 5">
    <name type="scientific">Ectocarpus siliculosus</name>
    <name type="common">Brown alga</name>
    <name type="synonym">Conferva siliculosa</name>
    <dbReference type="NCBI Taxonomy" id="2880"/>
    <lineage>
        <taxon>Eukaryota</taxon>
        <taxon>Sar</taxon>
        <taxon>Stramenopiles</taxon>
        <taxon>Ochrophyta</taxon>
        <taxon>PX clade</taxon>
        <taxon>Phaeophyceae</taxon>
        <taxon>Ectocarpales</taxon>
        <taxon>Ectocarpaceae</taxon>
        <taxon>Ectocarpus</taxon>
    </lineage>
</organism>
<keyword evidence="4" id="KW-0282">Flagellum</keyword>
<dbReference type="InterPro" id="IPR008971">
    <property type="entry name" value="HSP40/DnaJ_pept-bd"/>
</dbReference>
<dbReference type="PROSITE" id="PS50076">
    <property type="entry name" value="DNAJ_2"/>
    <property type="match status" value="1"/>
</dbReference>
<dbReference type="InterPro" id="IPR018253">
    <property type="entry name" value="DnaJ_domain_CS"/>
</dbReference>
<protein>
    <submittedName>
        <fullName evidence="4">Flagellar radial spoke protein 16</fullName>
    </submittedName>
</protein>
<dbReference type="InterPro" id="IPR051339">
    <property type="entry name" value="DnaJ_subfamily_B"/>
</dbReference>
<keyword evidence="1" id="KW-0143">Chaperone</keyword>
<evidence type="ECO:0000313" key="4">
    <source>
        <dbReference type="EMBL" id="CBN75242.1"/>
    </source>
</evidence>
<dbReference type="FunCoup" id="D8LSP2">
    <property type="interactions" value="31"/>
</dbReference>
<dbReference type="STRING" id="2880.D8LSP2"/>
<dbReference type="Gene3D" id="1.10.287.110">
    <property type="entry name" value="DnaJ domain"/>
    <property type="match status" value="1"/>
</dbReference>
<feature type="compositionally biased region" description="Low complexity" evidence="2">
    <location>
        <begin position="341"/>
        <end position="354"/>
    </location>
</feature>
<dbReference type="Proteomes" id="UP000002630">
    <property type="component" value="Linkage Group LG10"/>
</dbReference>
<accession>D8LSP2</accession>
<dbReference type="Pfam" id="PF00226">
    <property type="entry name" value="DnaJ"/>
    <property type="match status" value="1"/>
</dbReference>
<evidence type="ECO:0000256" key="1">
    <source>
        <dbReference type="ARBA" id="ARBA00023186"/>
    </source>
</evidence>
<feature type="region of interest" description="Disordered" evidence="2">
    <location>
        <begin position="324"/>
        <end position="379"/>
    </location>
</feature>
<dbReference type="GO" id="GO:0006457">
    <property type="term" value="P:protein folding"/>
    <property type="evidence" value="ECO:0007669"/>
    <property type="project" value="InterPro"/>
</dbReference>
<dbReference type="Gene3D" id="2.60.260.20">
    <property type="entry name" value="Urease metallochaperone UreE, N-terminal domain"/>
    <property type="match status" value="2"/>
</dbReference>
<dbReference type="eggNOG" id="KOG0714">
    <property type="taxonomic scope" value="Eukaryota"/>
</dbReference>
<name>D8LSP2_ECTSI</name>
<dbReference type="GO" id="GO:0051082">
    <property type="term" value="F:unfolded protein binding"/>
    <property type="evidence" value="ECO:0007669"/>
    <property type="project" value="InterPro"/>
</dbReference>
<dbReference type="CDD" id="cd06257">
    <property type="entry name" value="DnaJ"/>
    <property type="match status" value="1"/>
</dbReference>
<dbReference type="FunFam" id="2.60.260.20:FF:000015">
    <property type="entry name" value="Heat shock protein 40"/>
    <property type="match status" value="1"/>
</dbReference>
<dbReference type="GO" id="GO:0005829">
    <property type="term" value="C:cytosol"/>
    <property type="evidence" value="ECO:0007669"/>
    <property type="project" value="TreeGrafter"/>
</dbReference>
<dbReference type="SUPFAM" id="SSF46565">
    <property type="entry name" value="Chaperone J-domain"/>
    <property type="match status" value="1"/>
</dbReference>
<dbReference type="AlphaFoldDB" id="D8LSP2"/>
<sequence>MPSSSQPVDYYETLGVQRAASDAEIKKAYRKLAMKWHPDKNKSNTTEASKIFQNIGEAYDVLSDKKNRAIYDQYGAEGLREGVPGQDGRKPEGYTYKQNGQEIFESFFGTHNPFVDFGFGDTMPFASRLKKQGPRKPNPVTRDLACSLEELYNGCTKAFKVTRKRLNEAGELAEASTQLTVAVKPGWKKGTKITFPGEGDEGAGVLPADVVLVVAERPHEYFSREGNDLIYTSMLSLADALTDCIIEVPTLDGRVLRLPCPEVVSPGYERRLEGEGMPISKNPGSRGDLLIRFKLVFPAFLPHASKVVLRRLLSPEINMKGAGAAVAAEEGGGDPTSGDSGENPEGNPAEGEAALQTGLAGKTLPLAPSSDIAGISRQE</sequence>
<dbReference type="Pfam" id="PF01556">
    <property type="entry name" value="DnaJ_C"/>
    <property type="match status" value="1"/>
</dbReference>
<evidence type="ECO:0000313" key="5">
    <source>
        <dbReference type="Proteomes" id="UP000002630"/>
    </source>
</evidence>